<dbReference type="OrthoDB" id="9990815at2759"/>
<feature type="domain" description="FERM" evidence="2">
    <location>
        <begin position="1"/>
        <end position="132"/>
    </location>
</feature>
<keyword evidence="4" id="KW-1185">Reference proteome</keyword>
<evidence type="ECO:0000259" key="2">
    <source>
        <dbReference type="PROSITE" id="PS50057"/>
    </source>
</evidence>
<dbReference type="PANTHER" id="PTHR45858">
    <property type="entry name" value="FERM DOMAIN CONTAINING PROTEIN"/>
    <property type="match status" value="1"/>
</dbReference>
<accession>A0A8S3YEL3</accession>
<feature type="non-terminal residue" evidence="3">
    <location>
        <position position="1"/>
    </location>
</feature>
<reference evidence="3" key="1">
    <citation type="submission" date="2021-04" db="EMBL/GenBank/DDBJ databases">
        <authorList>
            <consortium name="Molecular Ecology Group"/>
        </authorList>
    </citation>
    <scope>NUCLEOTIDE SEQUENCE</scope>
</reference>
<feature type="compositionally biased region" description="Pro residues" evidence="1">
    <location>
        <begin position="406"/>
        <end position="419"/>
    </location>
</feature>
<proteinExistence type="predicted"/>
<feature type="region of interest" description="Disordered" evidence="1">
    <location>
        <begin position="400"/>
        <end position="458"/>
    </location>
</feature>
<feature type="non-terminal residue" evidence="3">
    <location>
        <position position="541"/>
    </location>
</feature>
<dbReference type="EMBL" id="CAJHNH020000047">
    <property type="protein sequence ID" value="CAG5114858.1"/>
    <property type="molecule type" value="Genomic_DNA"/>
</dbReference>
<feature type="region of interest" description="Disordered" evidence="1">
    <location>
        <begin position="519"/>
        <end position="541"/>
    </location>
</feature>
<dbReference type="InterPro" id="IPR051835">
    <property type="entry name" value="RAC1-GEF"/>
</dbReference>
<dbReference type="SUPFAM" id="SSF50729">
    <property type="entry name" value="PH domain-like"/>
    <property type="match status" value="1"/>
</dbReference>
<evidence type="ECO:0000313" key="3">
    <source>
        <dbReference type="EMBL" id="CAG5114858.1"/>
    </source>
</evidence>
<evidence type="ECO:0000313" key="4">
    <source>
        <dbReference type="Proteomes" id="UP000678393"/>
    </source>
</evidence>
<dbReference type="Pfam" id="PF09380">
    <property type="entry name" value="FERM_C"/>
    <property type="match status" value="1"/>
</dbReference>
<dbReference type="Proteomes" id="UP000678393">
    <property type="component" value="Unassembled WGS sequence"/>
</dbReference>
<dbReference type="InterPro" id="IPR000299">
    <property type="entry name" value="FERM_domain"/>
</dbReference>
<dbReference type="PANTHER" id="PTHR45858:SF5">
    <property type="entry name" value="MOESIN_EZRIN_RADIXIN HOMOLOG 1"/>
    <property type="match status" value="1"/>
</dbReference>
<dbReference type="PROSITE" id="PS50057">
    <property type="entry name" value="FERM_3"/>
    <property type="match status" value="1"/>
</dbReference>
<dbReference type="GO" id="GO:0005085">
    <property type="term" value="F:guanyl-nucleotide exchange factor activity"/>
    <property type="evidence" value="ECO:0007669"/>
    <property type="project" value="TreeGrafter"/>
</dbReference>
<gene>
    <name evidence="3" type="ORF">CUNI_LOCUS416</name>
</gene>
<name>A0A8S3YEL3_9EUPU</name>
<organism evidence="3 4">
    <name type="scientific">Candidula unifasciata</name>
    <dbReference type="NCBI Taxonomy" id="100452"/>
    <lineage>
        <taxon>Eukaryota</taxon>
        <taxon>Metazoa</taxon>
        <taxon>Spiralia</taxon>
        <taxon>Lophotrochozoa</taxon>
        <taxon>Mollusca</taxon>
        <taxon>Gastropoda</taxon>
        <taxon>Heterobranchia</taxon>
        <taxon>Euthyneura</taxon>
        <taxon>Panpulmonata</taxon>
        <taxon>Eupulmonata</taxon>
        <taxon>Stylommatophora</taxon>
        <taxon>Helicina</taxon>
        <taxon>Helicoidea</taxon>
        <taxon>Geomitridae</taxon>
        <taxon>Candidula</taxon>
    </lineage>
</organism>
<dbReference type="Gene3D" id="2.30.29.30">
    <property type="entry name" value="Pleckstrin-homology domain (PH domain)/Phosphotyrosine-binding domain (PTB)"/>
    <property type="match status" value="1"/>
</dbReference>
<dbReference type="SMART" id="SM01196">
    <property type="entry name" value="FERM_C"/>
    <property type="match status" value="1"/>
</dbReference>
<sequence>GESPSEADLNLLDTARKVELYGVKMQPAKDHEGVSLNLAVAHLGVLVFQHYTKINTFSWAKVRKLSFKRKKFLIKLHADTYDRRLEGVSHTPTKSGRGYYKDTVEFFFETRDRCKLFWKRCIEHHAFFRCQVVAKVPRNKTRVVSRGSSFRYCGRTQKQLVEFVRENIGKRPQFERATSGRISSRSTSVTPKFSSKPSMHSSSADLHTSSGSRSSGSHILDSNHTPGSGVSRDHSGTPHSAMRVESVDVHSDSSMSGSRSLNSPRLEHGLSIDQDVIEAVNARTEGAMTDDEDIDDVKDDAYHPGREGMSHVASDTKVSALVTHGLSLKDRKLSAPVIGAHHKEEEDIIEENHRLSRTAEIENIPEVVEEEHSIPVKLPLPSPPQRSSSLKVILQASDRSDDIDDLPPPPPSPPPPPPPFEDDEPLPPVPDDITDENGRRDHTDGISLQMKASDVHSSQKRLEEKLQSLVVNDENYLIGTKKRTDALSLSDRHIDMSAEDHSKFPSMLDEDSYQRHELSEVGDMANLSRMGTGGRSRGENG</sequence>
<evidence type="ECO:0000256" key="1">
    <source>
        <dbReference type="SAM" id="MobiDB-lite"/>
    </source>
</evidence>
<dbReference type="FunFam" id="2.30.29.30:FF:000002">
    <property type="entry name" value="Band 4.1-like protein 5 isoform 1"/>
    <property type="match status" value="1"/>
</dbReference>
<dbReference type="CDD" id="cd13193">
    <property type="entry name" value="FERM_C_FARP1-like"/>
    <property type="match status" value="1"/>
</dbReference>
<dbReference type="AlphaFoldDB" id="A0A8S3YEL3"/>
<dbReference type="InterPro" id="IPR041788">
    <property type="entry name" value="FARP1/FARP2/FRMD7_FERM_C"/>
</dbReference>
<feature type="compositionally biased region" description="Low complexity" evidence="1">
    <location>
        <begin position="194"/>
        <end position="217"/>
    </location>
</feature>
<feature type="region of interest" description="Disordered" evidence="1">
    <location>
        <begin position="172"/>
        <end position="267"/>
    </location>
</feature>
<dbReference type="InterPro" id="IPR018980">
    <property type="entry name" value="FERM_PH-like_C"/>
</dbReference>
<feature type="compositionally biased region" description="Polar residues" evidence="1">
    <location>
        <begin position="252"/>
        <end position="263"/>
    </location>
</feature>
<protein>
    <recommendedName>
        <fullName evidence="2">FERM domain-containing protein</fullName>
    </recommendedName>
</protein>
<dbReference type="Pfam" id="PF08736">
    <property type="entry name" value="FA"/>
    <property type="match status" value="1"/>
</dbReference>
<dbReference type="InterPro" id="IPR011993">
    <property type="entry name" value="PH-like_dom_sf"/>
</dbReference>
<comment type="caution">
    <text evidence="3">The sequence shown here is derived from an EMBL/GenBank/DDBJ whole genome shotgun (WGS) entry which is preliminary data.</text>
</comment>
<dbReference type="InterPro" id="IPR014847">
    <property type="entry name" value="FA"/>
</dbReference>
<feature type="compositionally biased region" description="Polar residues" evidence="1">
    <location>
        <begin position="180"/>
        <end position="193"/>
    </location>
</feature>
<dbReference type="SMART" id="SM01195">
    <property type="entry name" value="FA"/>
    <property type="match status" value="1"/>
</dbReference>